<name>F9W696_TRYCI</name>
<dbReference type="GO" id="GO:0017110">
    <property type="term" value="F:nucleoside diphosphate phosphatase activity"/>
    <property type="evidence" value="ECO:0007669"/>
    <property type="project" value="TreeGrafter"/>
</dbReference>
<feature type="active site" description="Proton acceptor" evidence="3">
    <location>
        <position position="150"/>
    </location>
</feature>
<comment type="similarity">
    <text evidence="1">Belongs to the GDA1/CD39 NTPase family.</text>
</comment>
<gene>
    <name evidence="5" type="ORF">TCIL3000_0_35580</name>
</gene>
<dbReference type="Gene3D" id="3.30.420.40">
    <property type="match status" value="1"/>
</dbReference>
<dbReference type="PANTHER" id="PTHR11782">
    <property type="entry name" value="ADENOSINE/GUANOSINE DIPHOSPHATASE"/>
    <property type="match status" value="1"/>
</dbReference>
<feature type="binding site" evidence="4">
    <location>
        <begin position="188"/>
        <end position="192"/>
    </location>
    <ligand>
        <name>ATP</name>
        <dbReference type="ChEBI" id="CHEBI:30616"/>
    </ligand>
</feature>
<accession>F9W696</accession>
<evidence type="ECO:0000313" key="6">
    <source>
        <dbReference type="Proteomes" id="UP000000702"/>
    </source>
</evidence>
<protein>
    <submittedName>
        <fullName evidence="5">WGS project CAEQ00000000 data, annotated contig 1439</fullName>
    </submittedName>
</protein>
<dbReference type="VEuPathDB" id="TriTrypDB:TcIL3000_0_35580"/>
<organism evidence="5 6">
    <name type="scientific">Trypanosoma congolense (strain IL3000)</name>
    <dbReference type="NCBI Taxonomy" id="1068625"/>
    <lineage>
        <taxon>Eukaryota</taxon>
        <taxon>Discoba</taxon>
        <taxon>Euglenozoa</taxon>
        <taxon>Kinetoplastea</taxon>
        <taxon>Metakinetoplastina</taxon>
        <taxon>Trypanosomatida</taxon>
        <taxon>Trypanosomatidae</taxon>
        <taxon>Trypanosoma</taxon>
        <taxon>Nannomonas</taxon>
    </lineage>
</organism>
<evidence type="ECO:0000256" key="2">
    <source>
        <dbReference type="ARBA" id="ARBA00022801"/>
    </source>
</evidence>
<dbReference type="InterPro" id="IPR000407">
    <property type="entry name" value="GDA1_CD39_NTPase"/>
</dbReference>
<keyword evidence="2" id="KW-0378">Hydrolase</keyword>
<sequence>MMLVVFSACNVHQSTGSAKPDQNEACPRDLPSRYDILLDAGSTGTRIHIFEYNSKQLLRETFDSVTPGLSHFARGDPGGAGKSIRKLMETALNAVPASHYQCTRVALKATAGLRLLPLEKSEGVLREVERTLRKYPFVLDSVSIMSGEEEGVGAWLTVAYLLGLAEGPATGSNSTTLRTGVAVFDVGGASAQVVFPVPSGYKGKEQQISHLRYGGEDTLLFRYSFLGLGINQAILRVLLRLQPDERSVFSCLPSGYRHFVQWGGEAPFVVENVDGKMQEFGACLSHFNSFFKELPSDQLTVIEQMRSLMRLRSSSGPIDMFGLSFFHHLLWRFNKSEVVTVKRYRELGELTCSASARQDRATTCMDLAYLYSFLSTLLGLNDDTTLNVPDKLRSVKASWALGASLLSAAAKLVR</sequence>
<dbReference type="PANTHER" id="PTHR11782:SF83">
    <property type="entry name" value="GUANOSINE-DIPHOSPHATASE"/>
    <property type="match status" value="1"/>
</dbReference>
<evidence type="ECO:0000256" key="3">
    <source>
        <dbReference type="PIRSR" id="PIRSR600407-1"/>
    </source>
</evidence>
<proteinExistence type="inferred from homology"/>
<dbReference type="GO" id="GO:0016020">
    <property type="term" value="C:membrane"/>
    <property type="evidence" value="ECO:0007669"/>
    <property type="project" value="TreeGrafter"/>
</dbReference>
<reference evidence="6" key="1">
    <citation type="submission" date="2011-07" db="EMBL/GenBank/DDBJ databases">
        <title>Divergent evolution of antigenic variation in African trypanosomes.</title>
        <authorList>
            <person name="Jackson A.P."/>
            <person name="Berry A."/>
            <person name="Allison H.C."/>
            <person name="Burton P."/>
            <person name="Anderson J."/>
            <person name="Aslett M."/>
            <person name="Brown R."/>
            <person name="Corton N."/>
            <person name="Harris D."/>
            <person name="Hauser H."/>
            <person name="Gamble J."/>
            <person name="Gilderthorp R."/>
            <person name="McQuillan J."/>
            <person name="Quail M.A."/>
            <person name="Sanders M."/>
            <person name="Van Tonder A."/>
            <person name="Ginger M.L."/>
            <person name="Donelson J.E."/>
            <person name="Field M.C."/>
            <person name="Barry J.D."/>
            <person name="Berriman M."/>
            <person name="Hertz-Fowler C."/>
        </authorList>
    </citation>
    <scope>NUCLEOTIDE SEQUENCE [LARGE SCALE GENOMIC DNA]</scope>
    <source>
        <strain evidence="6">IL3000</strain>
    </source>
</reference>
<dbReference type="OMA" id="WTCRIKE"/>
<dbReference type="Gene3D" id="3.30.420.150">
    <property type="entry name" value="Exopolyphosphatase. Domain 2"/>
    <property type="match status" value="1"/>
</dbReference>
<dbReference type="GO" id="GO:0005524">
    <property type="term" value="F:ATP binding"/>
    <property type="evidence" value="ECO:0007669"/>
    <property type="project" value="UniProtKB-KW"/>
</dbReference>
<dbReference type="Proteomes" id="UP000000702">
    <property type="component" value="Unassembled WGS sequence"/>
</dbReference>
<dbReference type="EMBL" id="CAEQ01000840">
    <property type="protein sequence ID" value="CCD12701.1"/>
    <property type="molecule type" value="Genomic_DNA"/>
</dbReference>
<keyword evidence="6" id="KW-1185">Reference proteome</keyword>
<dbReference type="GO" id="GO:0009134">
    <property type="term" value="P:nucleoside diphosphate catabolic process"/>
    <property type="evidence" value="ECO:0007669"/>
    <property type="project" value="TreeGrafter"/>
</dbReference>
<dbReference type="Pfam" id="PF01150">
    <property type="entry name" value="GDA1_CD39"/>
    <property type="match status" value="1"/>
</dbReference>
<keyword evidence="4" id="KW-0067">ATP-binding</keyword>
<evidence type="ECO:0000256" key="1">
    <source>
        <dbReference type="ARBA" id="ARBA00009283"/>
    </source>
</evidence>
<comment type="caution">
    <text evidence="5">The sequence shown here is derived from an EMBL/GenBank/DDBJ whole genome shotgun (WGS) entry which is preliminary data.</text>
</comment>
<keyword evidence="4" id="KW-0547">Nucleotide-binding</keyword>
<evidence type="ECO:0000313" key="5">
    <source>
        <dbReference type="EMBL" id="CCD12701.1"/>
    </source>
</evidence>
<evidence type="ECO:0000256" key="4">
    <source>
        <dbReference type="PIRSR" id="PIRSR600407-2"/>
    </source>
</evidence>
<dbReference type="AlphaFoldDB" id="F9W696"/>
<reference evidence="5 6" key="2">
    <citation type="journal article" date="2012" name="Proc. Natl. Acad. Sci. U.S.A.">
        <title>Antigenic diversity is generated by distinct evolutionary mechanisms in African trypanosome species.</title>
        <authorList>
            <person name="Jackson A.P."/>
            <person name="Berry A."/>
            <person name="Aslett M."/>
            <person name="Allison H.C."/>
            <person name="Burton P."/>
            <person name="Vavrova-Anderson J."/>
            <person name="Brown R."/>
            <person name="Browne H."/>
            <person name="Corton N."/>
            <person name="Hauser H."/>
            <person name="Gamble J."/>
            <person name="Gilderthorp R."/>
            <person name="Marcello L."/>
            <person name="McQuillan J."/>
            <person name="Otto T.D."/>
            <person name="Quail M.A."/>
            <person name="Sanders M.J."/>
            <person name="van Tonder A."/>
            <person name="Ginger M.L."/>
            <person name="Field M.C."/>
            <person name="Barry J.D."/>
            <person name="Hertz-Fowler C."/>
            <person name="Berriman M."/>
        </authorList>
    </citation>
    <scope>NUCLEOTIDE SEQUENCE [LARGE SCALE GENOMIC DNA]</scope>
    <source>
        <strain evidence="5 6">IL3000</strain>
    </source>
</reference>